<protein>
    <submittedName>
        <fullName evidence="1">Uncharacterized protein</fullName>
    </submittedName>
</protein>
<dbReference type="AlphaFoldDB" id="A0A381XIV8"/>
<feature type="non-terminal residue" evidence="1">
    <location>
        <position position="36"/>
    </location>
</feature>
<sequence length="36" mass="4011">VLGRKELNLPPREEARRTAIAALSNQRGTIQIGEDH</sequence>
<reference evidence="1" key="1">
    <citation type="submission" date="2018-05" db="EMBL/GenBank/DDBJ databases">
        <authorList>
            <person name="Lanie J.A."/>
            <person name="Ng W.-L."/>
            <person name="Kazmierczak K.M."/>
            <person name="Andrzejewski T.M."/>
            <person name="Davidsen T.M."/>
            <person name="Wayne K.J."/>
            <person name="Tettelin H."/>
            <person name="Glass J.I."/>
            <person name="Rusch D."/>
            <person name="Podicherti R."/>
            <person name="Tsui H.-C.T."/>
            <person name="Winkler M.E."/>
        </authorList>
    </citation>
    <scope>NUCLEOTIDE SEQUENCE</scope>
</reference>
<feature type="non-terminal residue" evidence="1">
    <location>
        <position position="1"/>
    </location>
</feature>
<organism evidence="1">
    <name type="scientific">marine metagenome</name>
    <dbReference type="NCBI Taxonomy" id="408172"/>
    <lineage>
        <taxon>unclassified sequences</taxon>
        <taxon>metagenomes</taxon>
        <taxon>ecological metagenomes</taxon>
    </lineage>
</organism>
<accession>A0A381XIV8</accession>
<gene>
    <name evidence="1" type="ORF">METZ01_LOCUS117286</name>
</gene>
<name>A0A381XIV8_9ZZZZ</name>
<evidence type="ECO:0000313" key="1">
    <source>
        <dbReference type="EMBL" id="SVA64432.1"/>
    </source>
</evidence>
<dbReference type="EMBL" id="UINC01015271">
    <property type="protein sequence ID" value="SVA64432.1"/>
    <property type="molecule type" value="Genomic_DNA"/>
</dbReference>
<proteinExistence type="predicted"/>